<dbReference type="VEuPathDB" id="FungiDB:ASPGLDRAFT_52026"/>
<dbReference type="Proteomes" id="UP000184300">
    <property type="component" value="Unassembled WGS sequence"/>
</dbReference>
<dbReference type="RefSeq" id="XP_022396806.1">
    <property type="nucleotide sequence ID" value="XM_022547654.1"/>
</dbReference>
<organism evidence="4 5">
    <name type="scientific">Aspergillus glaucus CBS 516.65</name>
    <dbReference type="NCBI Taxonomy" id="1160497"/>
    <lineage>
        <taxon>Eukaryota</taxon>
        <taxon>Fungi</taxon>
        <taxon>Dikarya</taxon>
        <taxon>Ascomycota</taxon>
        <taxon>Pezizomycotina</taxon>
        <taxon>Eurotiomycetes</taxon>
        <taxon>Eurotiomycetidae</taxon>
        <taxon>Eurotiales</taxon>
        <taxon>Aspergillaceae</taxon>
        <taxon>Aspergillus</taxon>
        <taxon>Aspergillus subgen. Aspergillus</taxon>
    </lineage>
</organism>
<feature type="domain" description="Methyltransferase" evidence="3">
    <location>
        <begin position="68"/>
        <end position="152"/>
    </location>
</feature>
<dbReference type="SUPFAM" id="SSF53335">
    <property type="entry name" value="S-adenosyl-L-methionine-dependent methyltransferases"/>
    <property type="match status" value="1"/>
</dbReference>
<dbReference type="PANTHER" id="PTHR43861">
    <property type="entry name" value="TRANS-ACONITATE 2-METHYLTRANSFERASE-RELATED"/>
    <property type="match status" value="1"/>
</dbReference>
<dbReference type="Gene3D" id="1.10.150.290">
    <property type="entry name" value="S-adenosyl-L-methionine-dependent methyltransferases"/>
    <property type="match status" value="1"/>
</dbReference>
<dbReference type="GO" id="GO:0032259">
    <property type="term" value="P:methylation"/>
    <property type="evidence" value="ECO:0007669"/>
    <property type="project" value="UniProtKB-KW"/>
</dbReference>
<dbReference type="GO" id="GO:0030798">
    <property type="term" value="F:trans-aconitate 2-methyltransferase activity"/>
    <property type="evidence" value="ECO:0007669"/>
    <property type="project" value="InterPro"/>
</dbReference>
<name>A0A1L9V849_ASPGL</name>
<protein>
    <recommendedName>
        <fullName evidence="3">Methyltransferase domain-containing protein</fullName>
    </recommendedName>
</protein>
<accession>A0A1L9V849</accession>
<evidence type="ECO:0000259" key="3">
    <source>
        <dbReference type="Pfam" id="PF13649"/>
    </source>
</evidence>
<gene>
    <name evidence="4" type="ORF">ASPGLDRAFT_52026</name>
</gene>
<evidence type="ECO:0000256" key="2">
    <source>
        <dbReference type="ARBA" id="ARBA00022679"/>
    </source>
</evidence>
<dbReference type="InterPro" id="IPR041698">
    <property type="entry name" value="Methyltransf_25"/>
</dbReference>
<dbReference type="NCBIfam" id="NF002463">
    <property type="entry name" value="PRK01683.1"/>
    <property type="match status" value="1"/>
</dbReference>
<reference evidence="5" key="1">
    <citation type="journal article" date="2017" name="Genome Biol.">
        <title>Comparative genomics reveals high biological diversity and specific adaptations in the industrially and medically important fungal genus Aspergillus.</title>
        <authorList>
            <person name="de Vries R.P."/>
            <person name="Riley R."/>
            <person name="Wiebenga A."/>
            <person name="Aguilar-Osorio G."/>
            <person name="Amillis S."/>
            <person name="Uchima C.A."/>
            <person name="Anderluh G."/>
            <person name="Asadollahi M."/>
            <person name="Askin M."/>
            <person name="Barry K."/>
            <person name="Battaglia E."/>
            <person name="Bayram O."/>
            <person name="Benocci T."/>
            <person name="Braus-Stromeyer S.A."/>
            <person name="Caldana C."/>
            <person name="Canovas D."/>
            <person name="Cerqueira G.C."/>
            <person name="Chen F."/>
            <person name="Chen W."/>
            <person name="Choi C."/>
            <person name="Clum A."/>
            <person name="Dos Santos R.A."/>
            <person name="Damasio A.R."/>
            <person name="Diallinas G."/>
            <person name="Emri T."/>
            <person name="Fekete E."/>
            <person name="Flipphi M."/>
            <person name="Freyberg S."/>
            <person name="Gallo A."/>
            <person name="Gournas C."/>
            <person name="Habgood R."/>
            <person name="Hainaut M."/>
            <person name="Harispe M.L."/>
            <person name="Henrissat B."/>
            <person name="Hilden K.S."/>
            <person name="Hope R."/>
            <person name="Hossain A."/>
            <person name="Karabika E."/>
            <person name="Karaffa L."/>
            <person name="Karanyi Z."/>
            <person name="Krasevec N."/>
            <person name="Kuo A."/>
            <person name="Kusch H."/>
            <person name="LaButti K."/>
            <person name="Lagendijk E.L."/>
            <person name="Lapidus A."/>
            <person name="Levasseur A."/>
            <person name="Lindquist E."/>
            <person name="Lipzen A."/>
            <person name="Logrieco A.F."/>
            <person name="MacCabe A."/>
            <person name="Maekelae M.R."/>
            <person name="Malavazi I."/>
            <person name="Melin P."/>
            <person name="Meyer V."/>
            <person name="Mielnichuk N."/>
            <person name="Miskei M."/>
            <person name="Molnar A.P."/>
            <person name="Mule G."/>
            <person name="Ngan C.Y."/>
            <person name="Orejas M."/>
            <person name="Orosz E."/>
            <person name="Ouedraogo J.P."/>
            <person name="Overkamp K.M."/>
            <person name="Park H.-S."/>
            <person name="Perrone G."/>
            <person name="Piumi F."/>
            <person name="Punt P.J."/>
            <person name="Ram A.F."/>
            <person name="Ramon A."/>
            <person name="Rauscher S."/>
            <person name="Record E."/>
            <person name="Riano-Pachon D.M."/>
            <person name="Robert V."/>
            <person name="Roehrig J."/>
            <person name="Ruller R."/>
            <person name="Salamov A."/>
            <person name="Salih N.S."/>
            <person name="Samson R.A."/>
            <person name="Sandor E."/>
            <person name="Sanguinetti M."/>
            <person name="Schuetze T."/>
            <person name="Sepcic K."/>
            <person name="Shelest E."/>
            <person name="Sherlock G."/>
            <person name="Sophianopoulou V."/>
            <person name="Squina F.M."/>
            <person name="Sun H."/>
            <person name="Susca A."/>
            <person name="Todd R.B."/>
            <person name="Tsang A."/>
            <person name="Unkles S.E."/>
            <person name="van de Wiele N."/>
            <person name="van Rossen-Uffink D."/>
            <person name="Oliveira J.V."/>
            <person name="Vesth T.C."/>
            <person name="Visser J."/>
            <person name="Yu J.-H."/>
            <person name="Zhou M."/>
            <person name="Andersen M.R."/>
            <person name="Archer D.B."/>
            <person name="Baker S.E."/>
            <person name="Benoit I."/>
            <person name="Brakhage A.A."/>
            <person name="Braus G.H."/>
            <person name="Fischer R."/>
            <person name="Frisvad J.C."/>
            <person name="Goldman G.H."/>
            <person name="Houbraken J."/>
            <person name="Oakley B."/>
            <person name="Pocsi I."/>
            <person name="Scazzocchio C."/>
            <person name="Seiboth B."/>
            <person name="vanKuyk P.A."/>
            <person name="Wortman J."/>
            <person name="Dyer P.S."/>
            <person name="Grigoriev I.V."/>
        </authorList>
    </citation>
    <scope>NUCLEOTIDE SEQUENCE [LARGE SCALE GENOMIC DNA]</scope>
    <source>
        <strain evidence="5">CBS 516.65</strain>
    </source>
</reference>
<dbReference type="Gene3D" id="3.40.50.150">
    <property type="entry name" value="Vaccinia Virus protein VP39"/>
    <property type="match status" value="1"/>
</dbReference>
<dbReference type="OrthoDB" id="66144at2759"/>
<evidence type="ECO:0000256" key="1">
    <source>
        <dbReference type="ARBA" id="ARBA00022603"/>
    </source>
</evidence>
<keyword evidence="1" id="KW-0489">Methyltransferase</keyword>
<dbReference type="PANTHER" id="PTHR43861:SF1">
    <property type="entry name" value="TRANS-ACONITATE 2-METHYLTRANSFERASE"/>
    <property type="match status" value="1"/>
</dbReference>
<dbReference type="STRING" id="1160497.A0A1L9V849"/>
<dbReference type="Pfam" id="PF13649">
    <property type="entry name" value="Methyltransf_25"/>
    <property type="match status" value="1"/>
</dbReference>
<dbReference type="GeneID" id="34463915"/>
<dbReference type="AlphaFoldDB" id="A0A1L9V849"/>
<dbReference type="InterPro" id="IPR029063">
    <property type="entry name" value="SAM-dependent_MTases_sf"/>
</dbReference>
<dbReference type="EMBL" id="KV878913">
    <property type="protein sequence ID" value="OJJ80108.1"/>
    <property type="molecule type" value="Genomic_DNA"/>
</dbReference>
<dbReference type="CDD" id="cd02440">
    <property type="entry name" value="AdoMet_MTases"/>
    <property type="match status" value="1"/>
</dbReference>
<dbReference type="InterPro" id="IPR023149">
    <property type="entry name" value="Trans_acon_MeTrfase_C"/>
</dbReference>
<keyword evidence="5" id="KW-1185">Reference proteome</keyword>
<evidence type="ECO:0000313" key="5">
    <source>
        <dbReference type="Proteomes" id="UP000184300"/>
    </source>
</evidence>
<evidence type="ECO:0000313" key="4">
    <source>
        <dbReference type="EMBL" id="OJJ80108.1"/>
    </source>
</evidence>
<keyword evidence="2" id="KW-0808">Transferase</keyword>
<proteinExistence type="predicted"/>
<sequence length="290" mass="32600">MFKLIPSLAVGRKLSQVPFSGRQTLSSSARTMAQTDWNASQYLKFMNERTTPARDLLARVPLQDPKTIVDLGCGPGNSTAVLAHRYPNAHVVGMDSSPDMIKKAQSTLPNLEFTVEDLRAYSPPRSVDLFFSNAVLHWLGKDERIALIKRLMEPQPSGGAFAFQVPYNLTEPSHVLMREVAADGPWAATLKNTGRDAFQTPREIYDQLIPLSSEVHIFKTDYHHPLENHRAIVEWVQGTGLRPYLDPLSPEEKEAYINDYLKRLETAYPKSVDGRVLLGYPRLFVVAVKK</sequence>